<accession>A0A0X2NR55</accession>
<evidence type="ECO:0000259" key="1">
    <source>
        <dbReference type="Pfam" id="PF04168"/>
    </source>
</evidence>
<feature type="domain" description="DUF403" evidence="1">
    <location>
        <begin position="1"/>
        <end position="292"/>
    </location>
</feature>
<dbReference type="PANTHER" id="PTHR34595:SF7">
    <property type="entry name" value="SLL1039 PROTEIN"/>
    <property type="match status" value="1"/>
</dbReference>
<dbReference type="AlphaFoldDB" id="A0A0X2NR55"/>
<reference evidence="3" key="1">
    <citation type="submission" date="2015-11" db="EMBL/GenBank/DDBJ databases">
        <authorList>
            <person name="Dugat-Bony E."/>
        </authorList>
    </citation>
    <scope>NUCLEOTIDE SEQUENCE [LARGE SCALE GENOMIC DNA]</scope>
    <source>
        <strain evidence="3">Mu292</strain>
    </source>
</reference>
<name>A0A0X2NR55_9CORY</name>
<evidence type="ECO:0000313" key="2">
    <source>
        <dbReference type="EMBL" id="CUU67288.1"/>
    </source>
</evidence>
<organism evidence="2 3">
    <name type="scientific">Corynebacterium variabile</name>
    <dbReference type="NCBI Taxonomy" id="1727"/>
    <lineage>
        <taxon>Bacteria</taxon>
        <taxon>Bacillati</taxon>
        <taxon>Actinomycetota</taxon>
        <taxon>Actinomycetes</taxon>
        <taxon>Mycobacteriales</taxon>
        <taxon>Corynebacteriaceae</taxon>
        <taxon>Corynebacterium</taxon>
    </lineage>
</organism>
<dbReference type="EMBL" id="FAUH01000021">
    <property type="protein sequence ID" value="CUU67288.1"/>
    <property type="molecule type" value="Genomic_DNA"/>
</dbReference>
<sequence length="303" mass="33749">MLSRIAESLFWIGRYIERADDQARVLTVNLEQSTEADTSSLGVELCRAMGAPLEPGAGSREVWSQLGTDPDSPQSMVTALNNCRDSARRAREILTTSSWEAINRAWRKVASGRLDLMRPPLACRDVHDHCAMIIGTLIGTMPRDEAWHFLMAGRYIERIDMTARIIYATIVAPALPAHRHLLLQSCGAQQSFVMSRGQEDTLTASVDFLLRDRLCPRSIVFCLNQARESLSALDPTTLRSGFEDDAQRLLGQVSARIEFMQPNEALEQLGELTQLIQETSAVATQALSQRYFEGALSSTWHAK</sequence>
<keyword evidence="3" id="KW-1185">Reference proteome</keyword>
<dbReference type="InterPro" id="IPR007296">
    <property type="entry name" value="DUF403"/>
</dbReference>
<evidence type="ECO:0000313" key="3">
    <source>
        <dbReference type="Proteomes" id="UP000182498"/>
    </source>
</evidence>
<dbReference type="Proteomes" id="UP000182498">
    <property type="component" value="Unassembled WGS sequence"/>
</dbReference>
<dbReference type="RefSeq" id="WP_041629966.1">
    <property type="nucleotide sequence ID" value="NZ_FAUH01000021.1"/>
</dbReference>
<dbReference type="PANTHER" id="PTHR34595">
    <property type="entry name" value="BLR5612 PROTEIN"/>
    <property type="match status" value="1"/>
</dbReference>
<protein>
    <submittedName>
        <fullName evidence="2">Uncharacterized protein conserved in bacteria</fullName>
    </submittedName>
</protein>
<proteinExistence type="predicted"/>
<dbReference type="OrthoDB" id="9803532at2"/>
<dbReference type="InterPro" id="IPR051680">
    <property type="entry name" value="ATP-dep_Glu-Cys_Ligase-2"/>
</dbReference>
<gene>
    <name evidence="2" type="ORF">CVAR292_02649</name>
</gene>
<dbReference type="Pfam" id="PF04168">
    <property type="entry name" value="Alpha-E"/>
    <property type="match status" value="1"/>
</dbReference>